<dbReference type="OMA" id="TICAMHA"/>
<keyword evidence="2" id="KW-0597">Phosphoprotein</keyword>
<dbReference type="GO" id="GO:0044550">
    <property type="term" value="P:secondary metabolite biosynthetic process"/>
    <property type="evidence" value="ECO:0007669"/>
    <property type="project" value="TreeGrafter"/>
</dbReference>
<feature type="domain" description="Condensation" evidence="4">
    <location>
        <begin position="21"/>
        <end position="255"/>
    </location>
</feature>
<feature type="domain" description="AMP-dependent synthetase/ligase" evidence="3">
    <location>
        <begin position="284"/>
        <end position="637"/>
    </location>
</feature>
<dbReference type="GO" id="GO:0003824">
    <property type="term" value="F:catalytic activity"/>
    <property type="evidence" value="ECO:0007669"/>
    <property type="project" value="InterPro"/>
</dbReference>
<dbReference type="Pfam" id="PF00668">
    <property type="entry name" value="Condensation"/>
    <property type="match status" value="1"/>
</dbReference>
<evidence type="ECO:0000259" key="3">
    <source>
        <dbReference type="Pfam" id="PF00501"/>
    </source>
</evidence>
<dbReference type="Pfam" id="PF00501">
    <property type="entry name" value="AMP-binding"/>
    <property type="match status" value="1"/>
</dbReference>
<keyword evidence="1" id="KW-0596">Phosphopantetheine</keyword>
<evidence type="ECO:0000259" key="4">
    <source>
        <dbReference type="Pfam" id="PF00668"/>
    </source>
</evidence>
<dbReference type="OrthoDB" id="416786at2759"/>
<dbReference type="InterPro" id="IPR020845">
    <property type="entry name" value="AMP-binding_CS"/>
</dbReference>
<dbReference type="InterPro" id="IPR045851">
    <property type="entry name" value="AMP-bd_C_sf"/>
</dbReference>
<dbReference type="InterPro" id="IPR001242">
    <property type="entry name" value="Condensation_dom"/>
</dbReference>
<dbReference type="STRING" id="1116229.S3CTT1"/>
<dbReference type="RefSeq" id="XP_008084347.1">
    <property type="nucleotide sequence ID" value="XM_008086156.1"/>
</dbReference>
<dbReference type="GeneID" id="19468607"/>
<keyword evidence="7" id="KW-1185">Reference proteome</keyword>
<organism evidence="6 7">
    <name type="scientific">Glarea lozoyensis (strain ATCC 20868 / MF5171)</name>
    <dbReference type="NCBI Taxonomy" id="1116229"/>
    <lineage>
        <taxon>Eukaryota</taxon>
        <taxon>Fungi</taxon>
        <taxon>Dikarya</taxon>
        <taxon>Ascomycota</taxon>
        <taxon>Pezizomycotina</taxon>
        <taxon>Leotiomycetes</taxon>
        <taxon>Helotiales</taxon>
        <taxon>Helotiaceae</taxon>
        <taxon>Glarea</taxon>
    </lineage>
</organism>
<dbReference type="EMBL" id="KE145368">
    <property type="protein sequence ID" value="EPE28439.1"/>
    <property type="molecule type" value="Genomic_DNA"/>
</dbReference>
<dbReference type="Gene3D" id="2.30.38.10">
    <property type="entry name" value="Luciferase, Domain 3"/>
    <property type="match status" value="1"/>
</dbReference>
<dbReference type="KEGG" id="glz:GLAREA_09559"/>
<sequence length="853" mass="94595">MTDLFQDTGPVEQSHEVLEHVRQLEYWTKELANSSPAEFLTDFPRPSTLSGPLAVVPLVVNECVYQCLRLWCRAHEVPVFAALFAAFRITHYRLTWAEDATIGTLPLERNSANTQCLRVTVEDNDTFESLTHQVQSKALAAHQNQDIPFDDVASVLLETKDTSRHPLVQLLFAFHPQKKGNQEQFQSSEKDTSPQSDVIWRLLEHNGRLSGTAQFATDLFKQETICNMVEIFQKVLRRGLEQPHTPISTLSLIDADGLVKLHALGAVEMERSDYPRDSSIVDVFREQAAAHPDTIAITESSTRDSSARLTYSQLDQQSDELASWLRPRYPVAETLIGVCAPRSCETIVALLGILKANLAYLPLDVNAPIARIKTILSTIKGPRVLLFGSKMEIPNIQLPDVVSTRISDTLGQRDKDGLLTVRPSATSLAYVMFTSGSTGQPKGVMVEHRNVLRLVKSSKLLSDFPSQTTQVAHLTSIAFDVSIMEIFVALLNGSTLVCIDYLTVLDSNALAAAVSQEQIRVVMFSGALLQQCIVNIPETVSAWDAVFVIGDRFNSRDAAAAKALVRSRVYNGYGPTENGIVSTVYSVREHELFVNGVPIGRTVTNSGAYVMDRNQQLVPVGVMGELVVTGEGLARGYTNPALDVDRFVFINIGDEHVRAYRTGDKVRIQPEGGQLEFFGRIDQQFKIRGHRIESAEIENSLLNLSALRDAAVVVTQKEEQQELEIIAFVVAEENNSGDVQQKVNGHSGYPANQFTMQIGNDVRKRLQKLLPTYMIPARIIVLDQMPLNINGKIDRKELERRAKGENSLEDKPTSLHVAPRNDIEVILCEEYADVLGITKVGITGTFSILVDIR</sequence>
<dbReference type="AlphaFoldDB" id="S3CTT1"/>
<dbReference type="InterPro" id="IPR000873">
    <property type="entry name" value="AMP-dep_synth/lig_dom"/>
</dbReference>
<dbReference type="eggNOG" id="KOG1178">
    <property type="taxonomic scope" value="Eukaryota"/>
</dbReference>
<evidence type="ECO:0000256" key="2">
    <source>
        <dbReference type="ARBA" id="ARBA00022553"/>
    </source>
</evidence>
<dbReference type="InterPro" id="IPR023213">
    <property type="entry name" value="CAT-like_dom_sf"/>
</dbReference>
<dbReference type="PANTHER" id="PTHR45527">
    <property type="entry name" value="NONRIBOSOMAL PEPTIDE SYNTHETASE"/>
    <property type="match status" value="1"/>
</dbReference>
<dbReference type="Gene3D" id="3.30.559.30">
    <property type="entry name" value="Nonribosomal peptide synthetase, condensation domain"/>
    <property type="match status" value="1"/>
</dbReference>
<dbReference type="NCBIfam" id="TIGR01733">
    <property type="entry name" value="AA-adenyl-dom"/>
    <property type="match status" value="1"/>
</dbReference>
<dbReference type="InterPro" id="IPR010071">
    <property type="entry name" value="AA_adenyl_dom"/>
</dbReference>
<dbReference type="PANTHER" id="PTHR45527:SF1">
    <property type="entry name" value="FATTY ACID SYNTHASE"/>
    <property type="match status" value="1"/>
</dbReference>
<evidence type="ECO:0000313" key="7">
    <source>
        <dbReference type="Proteomes" id="UP000016922"/>
    </source>
</evidence>
<dbReference type="SUPFAM" id="SSF52777">
    <property type="entry name" value="CoA-dependent acyltransferases"/>
    <property type="match status" value="1"/>
</dbReference>
<dbReference type="Proteomes" id="UP000016922">
    <property type="component" value="Unassembled WGS sequence"/>
</dbReference>
<feature type="domain" description="AMP-binding enzyme C-terminal" evidence="5">
    <location>
        <begin position="696"/>
        <end position="792"/>
    </location>
</feature>
<dbReference type="PROSITE" id="PS00455">
    <property type="entry name" value="AMP_BINDING"/>
    <property type="match status" value="1"/>
</dbReference>
<dbReference type="Pfam" id="PF13193">
    <property type="entry name" value="AMP-binding_C"/>
    <property type="match status" value="1"/>
</dbReference>
<gene>
    <name evidence="6" type="ORF">GLAREA_09559</name>
</gene>
<reference evidence="6 7" key="1">
    <citation type="journal article" date="2013" name="BMC Genomics">
        <title>Genomics-driven discovery of the pneumocandin biosynthetic gene cluster in the fungus Glarea lozoyensis.</title>
        <authorList>
            <person name="Chen L."/>
            <person name="Yue Q."/>
            <person name="Zhang X."/>
            <person name="Xiang M."/>
            <person name="Wang C."/>
            <person name="Li S."/>
            <person name="Che Y."/>
            <person name="Ortiz-Lopez F.J."/>
            <person name="Bills G.F."/>
            <person name="Liu X."/>
            <person name="An Z."/>
        </authorList>
    </citation>
    <scope>NUCLEOTIDE SEQUENCE [LARGE SCALE GENOMIC DNA]</scope>
    <source>
        <strain evidence="7">ATCC 20868 / MF5171</strain>
    </source>
</reference>
<name>S3CTT1_GLAL2</name>
<dbReference type="GO" id="GO:0005737">
    <property type="term" value="C:cytoplasm"/>
    <property type="evidence" value="ECO:0007669"/>
    <property type="project" value="TreeGrafter"/>
</dbReference>
<protein>
    <submittedName>
        <fullName evidence="6">Acetyl-CoA synthetase-like protein</fullName>
    </submittedName>
</protein>
<dbReference type="CDD" id="cd05930">
    <property type="entry name" value="A_NRPS"/>
    <property type="match status" value="1"/>
</dbReference>
<accession>S3CTT1</accession>
<dbReference type="GO" id="GO:0043041">
    <property type="term" value="P:amino acid activation for nonribosomal peptide biosynthetic process"/>
    <property type="evidence" value="ECO:0007669"/>
    <property type="project" value="TreeGrafter"/>
</dbReference>
<dbReference type="GO" id="GO:0031177">
    <property type="term" value="F:phosphopantetheine binding"/>
    <property type="evidence" value="ECO:0007669"/>
    <property type="project" value="TreeGrafter"/>
</dbReference>
<dbReference type="Gene3D" id="3.30.559.10">
    <property type="entry name" value="Chloramphenicol acetyltransferase-like domain"/>
    <property type="match status" value="1"/>
</dbReference>
<dbReference type="SUPFAM" id="SSF56801">
    <property type="entry name" value="Acetyl-CoA synthetase-like"/>
    <property type="match status" value="1"/>
</dbReference>
<dbReference type="Gene3D" id="3.40.50.980">
    <property type="match status" value="2"/>
</dbReference>
<evidence type="ECO:0000256" key="1">
    <source>
        <dbReference type="ARBA" id="ARBA00022450"/>
    </source>
</evidence>
<dbReference type="InterPro" id="IPR025110">
    <property type="entry name" value="AMP-bd_C"/>
</dbReference>
<dbReference type="Gene3D" id="3.30.300.30">
    <property type="match status" value="1"/>
</dbReference>
<dbReference type="HOGENOM" id="CLU_000022_2_4_1"/>
<evidence type="ECO:0000259" key="5">
    <source>
        <dbReference type="Pfam" id="PF13193"/>
    </source>
</evidence>
<proteinExistence type="predicted"/>
<evidence type="ECO:0000313" key="6">
    <source>
        <dbReference type="EMBL" id="EPE28439.1"/>
    </source>
</evidence>